<name>A0A8J4PU19_9MYCE</name>
<evidence type="ECO:0000256" key="14">
    <source>
        <dbReference type="PIRSR" id="PIRSR614732-1"/>
    </source>
</evidence>
<evidence type="ECO:0000256" key="6">
    <source>
        <dbReference type="ARBA" id="ARBA00012321"/>
    </source>
</evidence>
<feature type="binding site" evidence="15">
    <location>
        <position position="429"/>
    </location>
    <ligand>
        <name>substrate</name>
    </ligand>
</feature>
<dbReference type="Proteomes" id="UP000695562">
    <property type="component" value="Unassembled WGS sequence"/>
</dbReference>
<evidence type="ECO:0000256" key="10">
    <source>
        <dbReference type="ARBA" id="ARBA00022793"/>
    </source>
</evidence>
<protein>
    <recommendedName>
        <fullName evidence="7">Uridine 5'-monophosphate synthase</fullName>
        <ecNumber evidence="5">2.4.2.10</ecNumber>
        <ecNumber evidence="6">4.1.1.23</ecNumber>
    </recommendedName>
</protein>
<keyword evidence="8" id="KW-0328">Glycosyltransferase</keyword>
<dbReference type="NCBIfam" id="NF010382">
    <property type="entry name" value="PRK13809.1"/>
    <property type="match status" value="1"/>
</dbReference>
<dbReference type="PANTHER" id="PTHR19278:SF9">
    <property type="entry name" value="URIDINE 5'-MONOPHOSPHATE SYNTHASE"/>
    <property type="match status" value="1"/>
</dbReference>
<keyword evidence="10" id="KW-0210">Decarboxylase</keyword>
<dbReference type="SUPFAM" id="SSF51366">
    <property type="entry name" value="Ribulose-phoshate binding barrel"/>
    <property type="match status" value="1"/>
</dbReference>
<evidence type="ECO:0000256" key="2">
    <source>
        <dbReference type="ARBA" id="ARBA00004889"/>
    </source>
</evidence>
<feature type="binding site" evidence="15">
    <location>
        <position position="370"/>
    </location>
    <ligand>
        <name>substrate</name>
    </ligand>
</feature>
<dbReference type="NCBIfam" id="TIGR01740">
    <property type="entry name" value="pyrF"/>
    <property type="match status" value="1"/>
</dbReference>
<reference evidence="17" key="1">
    <citation type="submission" date="2020-01" db="EMBL/GenBank/DDBJ databases">
        <title>Development of genomics and gene disruption for Polysphondylium violaceum indicates a role for the polyketide synthase stlB in stalk morphogenesis.</title>
        <authorList>
            <person name="Narita B."/>
            <person name="Kawabe Y."/>
            <person name="Kin K."/>
            <person name="Saito T."/>
            <person name="Gibbs R."/>
            <person name="Kuspa A."/>
            <person name="Muzny D."/>
            <person name="Queller D."/>
            <person name="Richards S."/>
            <person name="Strassman J."/>
            <person name="Sucgang R."/>
            <person name="Worley K."/>
            <person name="Schaap P."/>
        </authorList>
    </citation>
    <scope>NUCLEOTIDE SEQUENCE</scope>
    <source>
        <strain evidence="17">QSvi11</strain>
    </source>
</reference>
<feature type="binding site" evidence="15">
    <location>
        <position position="279"/>
    </location>
    <ligand>
        <name>substrate</name>
    </ligand>
</feature>
<keyword evidence="9" id="KW-0808">Transferase</keyword>
<evidence type="ECO:0000256" key="7">
    <source>
        <dbReference type="ARBA" id="ARBA00015047"/>
    </source>
</evidence>
<dbReference type="SUPFAM" id="SSF53271">
    <property type="entry name" value="PRTase-like"/>
    <property type="match status" value="1"/>
</dbReference>
<dbReference type="NCBIfam" id="TIGR00336">
    <property type="entry name" value="pyrE"/>
    <property type="match status" value="1"/>
</dbReference>
<feature type="binding site" evidence="15">
    <location>
        <position position="449"/>
    </location>
    <ligand>
        <name>substrate</name>
    </ligand>
</feature>
<evidence type="ECO:0000256" key="3">
    <source>
        <dbReference type="ARBA" id="ARBA00006221"/>
    </source>
</evidence>
<keyword evidence="12" id="KW-0456">Lyase</keyword>
<dbReference type="InterPro" id="IPR011060">
    <property type="entry name" value="RibuloseP-bd_barrel"/>
</dbReference>
<dbReference type="InterPro" id="IPR004467">
    <property type="entry name" value="Or_phspho_trans_dom"/>
</dbReference>
<evidence type="ECO:0000313" key="18">
    <source>
        <dbReference type="Proteomes" id="UP000695562"/>
    </source>
</evidence>
<evidence type="ECO:0000256" key="5">
    <source>
        <dbReference type="ARBA" id="ARBA00011971"/>
    </source>
</evidence>
<dbReference type="PROSITE" id="PS00156">
    <property type="entry name" value="OMPDECASE"/>
    <property type="match status" value="1"/>
</dbReference>
<feature type="domain" description="Orotidine 5'-phosphate decarboxylase" evidence="16">
    <location>
        <begin position="251"/>
        <end position="465"/>
    </location>
</feature>
<dbReference type="EMBL" id="AJWJ01000225">
    <property type="protein sequence ID" value="KAF2073130.1"/>
    <property type="molecule type" value="Genomic_DNA"/>
</dbReference>
<evidence type="ECO:0000256" key="9">
    <source>
        <dbReference type="ARBA" id="ARBA00022679"/>
    </source>
</evidence>
<accession>A0A8J4PU19</accession>
<keyword evidence="13" id="KW-0511">Multifunctional enzyme</keyword>
<evidence type="ECO:0000313" key="17">
    <source>
        <dbReference type="EMBL" id="KAF2073130.1"/>
    </source>
</evidence>
<dbReference type="OrthoDB" id="10263753at2759"/>
<dbReference type="PANTHER" id="PTHR19278">
    <property type="entry name" value="OROTATE PHOSPHORIBOSYLTRANSFERASE"/>
    <property type="match status" value="1"/>
</dbReference>
<dbReference type="Pfam" id="PF00215">
    <property type="entry name" value="OMPdecase"/>
    <property type="match status" value="1"/>
</dbReference>
<dbReference type="GO" id="GO:0006207">
    <property type="term" value="P:'de novo' pyrimidine nucleobase biosynthetic process"/>
    <property type="evidence" value="ECO:0007669"/>
    <property type="project" value="InterPro"/>
</dbReference>
<feature type="active site" description="For OMPdecase activity" evidence="14">
    <location>
        <position position="310"/>
    </location>
</feature>
<comment type="caution">
    <text evidence="17">The sequence shown here is derived from an EMBL/GenBank/DDBJ whole genome shotgun (WGS) entry which is preliminary data.</text>
</comment>
<comment type="similarity">
    <text evidence="3">In the N-terminal section; belongs to the purine/pyrimidine phosphoribosyltransferase family.</text>
</comment>
<feature type="active site" description="For OMPdecase activity" evidence="14">
    <location>
        <position position="312"/>
    </location>
</feature>
<dbReference type="InterPro" id="IPR018089">
    <property type="entry name" value="OMPdecase_AS"/>
</dbReference>
<feature type="active site" description="For OMPdecase activity" evidence="14">
    <location>
        <position position="315"/>
    </location>
</feature>
<dbReference type="GO" id="GO:0004588">
    <property type="term" value="F:orotate phosphoribosyltransferase activity"/>
    <property type="evidence" value="ECO:0007669"/>
    <property type="project" value="UniProtKB-EC"/>
</dbReference>
<dbReference type="AlphaFoldDB" id="A0A8J4PU19"/>
<comment type="similarity">
    <text evidence="4">In the C-terminal section; belongs to the OMP decarboxylase family.</text>
</comment>
<dbReference type="EC" id="4.1.1.23" evidence="6"/>
<dbReference type="CDD" id="cd04725">
    <property type="entry name" value="OMP_decarboxylase_like"/>
    <property type="match status" value="1"/>
</dbReference>
<evidence type="ECO:0000256" key="13">
    <source>
        <dbReference type="ARBA" id="ARBA00023268"/>
    </source>
</evidence>
<proteinExistence type="inferred from homology"/>
<sequence>MTTSILSKEEIKELVLKLNEIGAVKLGEFKLKSGIISPIYIDLRVTVSSPVLLASIASMMYKTVYAQSKPELVCGVPYTALPIATGMSIAHNIPMVVRRKEAKAYGTKQLIEGIFKEGDNVLVVEDLVTSGASVLETVRDLNSVGLTVTDVVVLLDRQQGAKQELEKRGLKLHSVFTMEELINTLVEAGKLTGPTLELVKNFLEANKNVVVPLPSSAPVRAPFVSFQERAKLATNPTANKLFQLMASKKTNLAVAVDLTVKQEILDLAEKIGSEICVLKTHVDIVQDYDQQFIKDLQAIAAKHNFLIFEDRKFADIGNTVKYQFENGVYEISKWADMVTIHGVAGPAIIDGFRESIKTTGAGLLLLAQMSSKGSMCVGEYTNQMVEMGKSNQDAVMGFICQERLSAMSDNFVLMTPGVQFNSAGDSMGQQYNTPEYVIKEKNTDVIIVGRGIYKSSNPKEEAIKYRTASWSAYESKQ</sequence>
<evidence type="ECO:0000256" key="1">
    <source>
        <dbReference type="ARBA" id="ARBA00004861"/>
    </source>
</evidence>
<dbReference type="Gene3D" id="3.20.20.70">
    <property type="entry name" value="Aldolase class I"/>
    <property type="match status" value="1"/>
</dbReference>
<dbReference type="UniPathway" id="UPA00070">
    <property type="reaction ID" value="UER00119"/>
</dbReference>
<evidence type="ECO:0000256" key="11">
    <source>
        <dbReference type="ARBA" id="ARBA00022975"/>
    </source>
</evidence>
<organism evidence="17 18">
    <name type="scientific">Polysphondylium violaceum</name>
    <dbReference type="NCBI Taxonomy" id="133409"/>
    <lineage>
        <taxon>Eukaryota</taxon>
        <taxon>Amoebozoa</taxon>
        <taxon>Evosea</taxon>
        <taxon>Eumycetozoa</taxon>
        <taxon>Dictyostelia</taxon>
        <taxon>Dictyosteliales</taxon>
        <taxon>Dictyosteliaceae</taxon>
        <taxon>Polysphondylium</taxon>
    </lineage>
</organism>
<evidence type="ECO:0000256" key="12">
    <source>
        <dbReference type="ARBA" id="ARBA00023239"/>
    </source>
</evidence>
<dbReference type="Pfam" id="PF00156">
    <property type="entry name" value="Pribosyltran"/>
    <property type="match status" value="1"/>
</dbReference>
<comment type="pathway">
    <text evidence="1">Pyrimidine metabolism; UMP biosynthesis via de novo pathway; UMP from orotate: step 2/2.</text>
</comment>
<dbReference type="GO" id="GO:0004590">
    <property type="term" value="F:orotidine-5'-phosphate decarboxylase activity"/>
    <property type="evidence" value="ECO:0007669"/>
    <property type="project" value="UniProtKB-EC"/>
</dbReference>
<dbReference type="InterPro" id="IPR013785">
    <property type="entry name" value="Aldolase_TIM"/>
</dbReference>
<gene>
    <name evidence="17" type="ORF">CYY_005572</name>
</gene>
<dbReference type="Gene3D" id="3.40.50.2020">
    <property type="match status" value="1"/>
</dbReference>
<dbReference type="CDD" id="cd06223">
    <property type="entry name" value="PRTases_typeI"/>
    <property type="match status" value="1"/>
</dbReference>
<dbReference type="InterPro" id="IPR014732">
    <property type="entry name" value="OMPdecase"/>
</dbReference>
<dbReference type="SMART" id="SM00934">
    <property type="entry name" value="OMPdecase"/>
    <property type="match status" value="1"/>
</dbReference>
<feature type="binding site" evidence="15">
    <location>
        <position position="257"/>
    </location>
    <ligand>
        <name>substrate</name>
    </ligand>
</feature>
<dbReference type="InterPro" id="IPR000836">
    <property type="entry name" value="PRTase_dom"/>
</dbReference>
<evidence type="ECO:0000256" key="8">
    <source>
        <dbReference type="ARBA" id="ARBA00022676"/>
    </source>
</evidence>
<dbReference type="GO" id="GO:0044205">
    <property type="term" value="P:'de novo' UMP biosynthetic process"/>
    <property type="evidence" value="ECO:0007669"/>
    <property type="project" value="UniProtKB-UniPathway"/>
</dbReference>
<dbReference type="InterPro" id="IPR029057">
    <property type="entry name" value="PRTase-like"/>
</dbReference>
<dbReference type="EC" id="2.4.2.10" evidence="5"/>
<dbReference type="FunFam" id="3.20.20.70:FF:000245">
    <property type="entry name" value="Bifunctional UMP-synthetase"/>
    <property type="match status" value="1"/>
</dbReference>
<dbReference type="FunFam" id="3.40.50.2020:FF:000025">
    <property type="entry name" value="Uridine monophosphate synthetase"/>
    <property type="match status" value="1"/>
</dbReference>
<feature type="binding site" evidence="15">
    <location>
        <position position="450"/>
    </location>
    <ligand>
        <name>substrate</name>
    </ligand>
</feature>
<dbReference type="InterPro" id="IPR023031">
    <property type="entry name" value="OPRT"/>
</dbReference>
<comment type="pathway">
    <text evidence="2">Pyrimidine metabolism; UMP biosynthesis via de novo pathway; UMP from orotate: step 1/2.</text>
</comment>
<dbReference type="HAMAP" id="MF_01208">
    <property type="entry name" value="PyrE"/>
    <property type="match status" value="1"/>
</dbReference>
<dbReference type="InterPro" id="IPR001754">
    <property type="entry name" value="OMPdeCOase_dom"/>
</dbReference>
<keyword evidence="11" id="KW-0665">Pyrimidine biosynthesis</keyword>
<evidence type="ECO:0000259" key="16">
    <source>
        <dbReference type="SMART" id="SM00934"/>
    </source>
</evidence>
<evidence type="ECO:0000256" key="4">
    <source>
        <dbReference type="ARBA" id="ARBA00009769"/>
    </source>
</evidence>
<keyword evidence="18" id="KW-1185">Reference proteome</keyword>
<evidence type="ECO:0000256" key="15">
    <source>
        <dbReference type="PIRSR" id="PIRSR614732-2"/>
    </source>
</evidence>